<reference evidence="1" key="1">
    <citation type="journal article" date="2014" name="Int. J. Syst. Evol. Microbiol.">
        <title>Complete genome sequence of Corynebacterium casei LMG S-19264T (=DSM 44701T), isolated from a smear-ripened cheese.</title>
        <authorList>
            <consortium name="US DOE Joint Genome Institute (JGI-PGF)"/>
            <person name="Walter F."/>
            <person name="Albersmeier A."/>
            <person name="Kalinowski J."/>
            <person name="Ruckert C."/>
        </authorList>
    </citation>
    <scope>NUCLEOTIDE SEQUENCE</scope>
    <source>
        <strain evidence="1">CGMCC 1.15085</strain>
    </source>
</reference>
<organism evidence="1 2">
    <name type="scientific">Flexivirga endophytica</name>
    <dbReference type="NCBI Taxonomy" id="1849103"/>
    <lineage>
        <taxon>Bacteria</taxon>
        <taxon>Bacillati</taxon>
        <taxon>Actinomycetota</taxon>
        <taxon>Actinomycetes</taxon>
        <taxon>Micrococcales</taxon>
        <taxon>Dermacoccaceae</taxon>
        <taxon>Flexivirga</taxon>
    </lineage>
</organism>
<name>A0A916TJT8_9MICO</name>
<reference evidence="1" key="2">
    <citation type="submission" date="2020-09" db="EMBL/GenBank/DDBJ databases">
        <authorList>
            <person name="Sun Q."/>
            <person name="Zhou Y."/>
        </authorList>
    </citation>
    <scope>NUCLEOTIDE SEQUENCE</scope>
    <source>
        <strain evidence="1">CGMCC 1.15085</strain>
    </source>
</reference>
<evidence type="ECO:0000313" key="2">
    <source>
        <dbReference type="Proteomes" id="UP000636793"/>
    </source>
</evidence>
<sequence>MASYDLQRLGGVGFQDVVAALAITQFGPQVRPMGRGKDGGRDLLVDRGRIVWSSKDDENSEVWEGTTVFQVKHKETLEGTQKDPSWFWKQIKDELDAWSMPDTTRGDVPAYLVFATNVRLTPVSGTGGFDTINAKIDDYIAALNNDAAEDDLPRSSQDEARKRRRARRDRMSRLQKWRLWDGNQITGLLDAHQEVRRAFDGFLTAGDVLADLSALSTSLSQEQLGTALREHARTTLLSERRVYFDEAGGETKGVPVEEVAIDLPVLVGDPATSDRVIGYVLNRGEQVLKPSVTTRAKPRHLVITGAPGNGKSTVAKFLTHAYRAVFVGEDIDLGDDHERAVTRTKEALRAMGVRVPAHRRWPININLAKFALEQGTSEDYTLLRWIAQDLNRRVNSKDIPRWELWTWLKRWPSFIVLDGLDEVTEPAVRQALIAHIEAFAADLESDSCDALVVVTTRPTGYQDEVPTEVFERIDLSDLAVDDALRYGRLVTRVRVPDDEERRAGIIALLEQAALDDGLKRLLRTPLQTLIMSIIAESSGQFSPSRFALFWGYFKTIEQREQKKKFAYGKLLRDHAPQVLDLHLRVGLLLQQLAETAEGTDAVLTLDELRDVAWRVLDDAGYEPSNNDKALLEHILTAAMHRLVLLTLRPDGGYGFDVRSLQELMAAYELTTGTLEQTIPRLRRIAASPHWRNTLLFAIGRYFSEPQPHQKQEATDLILTLDDDAPERLGSVFPVSPYVALEVIDDGMVSEPKYLYPLVSHAMKALGDVSGGLGQQEARMLVSAATGSEAVRRLIADGLREALGGPAMSRGGAEFVQQAVTDTGHAMHLRTEVLGLASVRRDDSKRLSDEPVPDWDLFDETLFAYSSPGTEDALEIVKALITDLRRVVDVDDDRLEEVLTLLEVPDIALVFDEALSNVAAGEPRLMAIMRHELLPGIWRRQVDLGDGVP</sequence>
<proteinExistence type="predicted"/>
<dbReference type="SUPFAM" id="SSF52540">
    <property type="entry name" value="P-loop containing nucleoside triphosphate hydrolases"/>
    <property type="match status" value="1"/>
</dbReference>
<dbReference type="InterPro" id="IPR027417">
    <property type="entry name" value="P-loop_NTPase"/>
</dbReference>
<dbReference type="Proteomes" id="UP000636793">
    <property type="component" value="Unassembled WGS sequence"/>
</dbReference>
<comment type="caution">
    <text evidence="1">The sequence shown here is derived from an EMBL/GenBank/DDBJ whole genome shotgun (WGS) entry which is preliminary data.</text>
</comment>
<dbReference type="EMBL" id="BMHI01000010">
    <property type="protein sequence ID" value="GGB48401.1"/>
    <property type="molecule type" value="Genomic_DNA"/>
</dbReference>
<keyword evidence="2" id="KW-1185">Reference proteome</keyword>
<protein>
    <submittedName>
        <fullName evidence="1">Uncharacterized protein</fullName>
    </submittedName>
</protein>
<dbReference type="AlphaFoldDB" id="A0A916TJT8"/>
<dbReference type="RefSeq" id="WP_188839292.1">
    <property type="nucleotide sequence ID" value="NZ_BMHI01000010.1"/>
</dbReference>
<accession>A0A916TJT8</accession>
<dbReference type="Gene3D" id="3.40.50.300">
    <property type="entry name" value="P-loop containing nucleotide triphosphate hydrolases"/>
    <property type="match status" value="1"/>
</dbReference>
<gene>
    <name evidence="1" type="ORF">GCM10011492_44570</name>
</gene>
<evidence type="ECO:0000313" key="1">
    <source>
        <dbReference type="EMBL" id="GGB48401.1"/>
    </source>
</evidence>